<evidence type="ECO:0000313" key="4">
    <source>
        <dbReference type="Proteomes" id="UP000717995"/>
    </source>
</evidence>
<dbReference type="InterPro" id="IPR032623">
    <property type="entry name" value="FecR_N"/>
</dbReference>
<reference evidence="3 4" key="1">
    <citation type="submission" date="2021-02" db="EMBL/GenBank/DDBJ databases">
        <authorList>
            <person name="Lee D.-H."/>
        </authorList>
    </citation>
    <scope>NUCLEOTIDE SEQUENCE [LARGE SCALE GENOMIC DNA]</scope>
    <source>
        <strain evidence="3 4">UL073</strain>
    </source>
</reference>
<keyword evidence="4" id="KW-1185">Reference proteome</keyword>
<dbReference type="PANTHER" id="PTHR30273">
    <property type="entry name" value="PERIPLASMIC SIGNAL SENSOR AND SIGMA FACTOR ACTIVATOR FECR-RELATED"/>
    <property type="match status" value="1"/>
</dbReference>
<dbReference type="PIRSF" id="PIRSF018266">
    <property type="entry name" value="FecR"/>
    <property type="match status" value="1"/>
</dbReference>
<dbReference type="RefSeq" id="WP_205349821.1">
    <property type="nucleotide sequence ID" value="NZ_JAFEUP010000005.1"/>
</dbReference>
<accession>A0ABS2IL06</accession>
<dbReference type="InterPro" id="IPR012373">
    <property type="entry name" value="Ferrdict_sens_TM"/>
</dbReference>
<name>A0ABS2IL06_9GAMM</name>
<feature type="domain" description="FecR protein" evidence="1">
    <location>
        <begin position="115"/>
        <end position="206"/>
    </location>
</feature>
<dbReference type="Gene3D" id="2.60.120.1440">
    <property type="match status" value="1"/>
</dbReference>
<dbReference type="PANTHER" id="PTHR30273:SF2">
    <property type="entry name" value="PROTEIN FECR"/>
    <property type="match status" value="1"/>
</dbReference>
<sequence>MSPASLPRAGQEAIDWMVRLRAGNPDAQLQARFETWRSSDPAHAAAWTQLQQGLGGPFETLRSFERRAPGQAREVLLQPMASRRDVLRGVLGLGLFGGGLWLATRSQPGQALLADLHTATGERRVYRLADGSQLSLNAGSAVDIDFSAGQRLVRLRYGELVVQVAADPQRPFVVRSAQGESRALGTRFLVRQEDQATRVVVLEHAVRLSLPSGVSHDLQEGQAALLQARRIVPLSGPETQRADWLQGRLSVLDEPLAAVIDALRPYRHGLIRVAPAVRPLRVQGVYPLDDPERALTALAETLPIRISHYGPWLTLIDAAD</sequence>
<dbReference type="Pfam" id="PF04773">
    <property type="entry name" value="FecR"/>
    <property type="match status" value="1"/>
</dbReference>
<proteinExistence type="predicted"/>
<protein>
    <submittedName>
        <fullName evidence="3">FecR family protein</fullName>
    </submittedName>
</protein>
<evidence type="ECO:0000259" key="1">
    <source>
        <dbReference type="Pfam" id="PF04773"/>
    </source>
</evidence>
<dbReference type="Pfam" id="PF16220">
    <property type="entry name" value="DUF4880"/>
    <property type="match status" value="1"/>
</dbReference>
<dbReference type="InterPro" id="IPR006860">
    <property type="entry name" value="FecR"/>
</dbReference>
<evidence type="ECO:0000313" key="3">
    <source>
        <dbReference type="EMBL" id="MBM7062645.1"/>
    </source>
</evidence>
<organism evidence="3 4">
    <name type="scientific">Zestomonas insulae</name>
    <dbReference type="NCBI Taxonomy" id="2809017"/>
    <lineage>
        <taxon>Bacteria</taxon>
        <taxon>Pseudomonadati</taxon>
        <taxon>Pseudomonadota</taxon>
        <taxon>Gammaproteobacteria</taxon>
        <taxon>Pseudomonadales</taxon>
        <taxon>Pseudomonadaceae</taxon>
        <taxon>Zestomonas</taxon>
    </lineage>
</organism>
<evidence type="ECO:0000259" key="2">
    <source>
        <dbReference type="Pfam" id="PF16220"/>
    </source>
</evidence>
<comment type="caution">
    <text evidence="3">The sequence shown here is derived from an EMBL/GenBank/DDBJ whole genome shotgun (WGS) entry which is preliminary data.</text>
</comment>
<dbReference type="Proteomes" id="UP000717995">
    <property type="component" value="Unassembled WGS sequence"/>
</dbReference>
<dbReference type="EMBL" id="JAFEUP010000005">
    <property type="protein sequence ID" value="MBM7062645.1"/>
    <property type="molecule type" value="Genomic_DNA"/>
</dbReference>
<feature type="domain" description="FecR N-terminal" evidence="2">
    <location>
        <begin position="11"/>
        <end position="52"/>
    </location>
</feature>
<gene>
    <name evidence="3" type="ORF">JQX08_18170</name>
</gene>